<reference evidence="1 2" key="1">
    <citation type="submission" date="2012-04" db="EMBL/GenBank/DDBJ databases">
        <authorList>
            <person name="Harkins D.M."/>
            <person name="Madupu R."/>
            <person name="Durkin A.S."/>
            <person name="Torralba M."/>
            <person name="Methe B."/>
            <person name="Sutton G.G."/>
            <person name="Nelson K.E."/>
        </authorList>
    </citation>
    <scope>NUCLEOTIDE SEQUENCE [LARGE SCALE GENOMIC DNA]</scope>
    <source>
        <strain evidence="1 2">HK411</strain>
    </source>
</reference>
<dbReference type="SUPFAM" id="SSF47413">
    <property type="entry name" value="lambda repressor-like DNA-binding domains"/>
    <property type="match status" value="1"/>
</dbReference>
<dbReference type="InterPro" id="IPR010982">
    <property type="entry name" value="Lambda_DNA-bd_dom_sf"/>
</dbReference>
<dbReference type="PATRIC" id="fig|1095743.3.peg.1227"/>
<dbReference type="CDD" id="cd00093">
    <property type="entry name" value="HTH_XRE"/>
    <property type="match status" value="1"/>
</dbReference>
<dbReference type="eggNOG" id="COG4197">
    <property type="taxonomic scope" value="Bacteria"/>
</dbReference>
<gene>
    <name evidence="1" type="ORF">HMPREF1054_1971</name>
</gene>
<dbReference type="OrthoDB" id="6446140at2"/>
<dbReference type="AlphaFoldDB" id="I2NH11"/>
<dbReference type="InterPro" id="IPR031856">
    <property type="entry name" value="YdaS_toxin-like"/>
</dbReference>
<name>I2NH11_9PAST</name>
<keyword evidence="1" id="KW-0238">DNA-binding</keyword>
<evidence type="ECO:0000313" key="1">
    <source>
        <dbReference type="EMBL" id="EIG25122.1"/>
    </source>
</evidence>
<dbReference type="Proteomes" id="UP000003345">
    <property type="component" value="Unassembled WGS sequence"/>
</dbReference>
<proteinExistence type="predicted"/>
<protein>
    <submittedName>
        <fullName evidence="1">DNA-binding helix-turn-helix protein</fullName>
    </submittedName>
</protein>
<organism evidence="1 2">
    <name type="scientific">Haemophilus paraphrohaemolyticus HK411</name>
    <dbReference type="NCBI Taxonomy" id="1095743"/>
    <lineage>
        <taxon>Bacteria</taxon>
        <taxon>Pseudomonadati</taxon>
        <taxon>Pseudomonadota</taxon>
        <taxon>Gammaproteobacteria</taxon>
        <taxon>Pasteurellales</taxon>
        <taxon>Pasteurellaceae</taxon>
        <taxon>Haemophilus</taxon>
    </lineage>
</organism>
<sequence>MNLAKFLNKKPRGFKTEFARKIGTSPSFLRQVETGYSKCPLELAKKIEKETGGKVRKHDLRPDVWEK</sequence>
<dbReference type="RefSeq" id="WP_005709157.1">
    <property type="nucleotide sequence ID" value="NZ_AJMU01000062.1"/>
</dbReference>
<accession>I2NH11</accession>
<dbReference type="EMBL" id="AJMU01000062">
    <property type="protein sequence ID" value="EIG25122.1"/>
    <property type="molecule type" value="Genomic_DNA"/>
</dbReference>
<comment type="caution">
    <text evidence="1">The sequence shown here is derived from an EMBL/GenBank/DDBJ whole genome shotgun (WGS) entry which is preliminary data.</text>
</comment>
<dbReference type="InterPro" id="IPR001387">
    <property type="entry name" value="Cro/C1-type_HTH"/>
</dbReference>
<evidence type="ECO:0000313" key="2">
    <source>
        <dbReference type="Proteomes" id="UP000003345"/>
    </source>
</evidence>
<dbReference type="GO" id="GO:0003677">
    <property type="term" value="F:DNA binding"/>
    <property type="evidence" value="ECO:0007669"/>
    <property type="project" value="UniProtKB-KW"/>
</dbReference>
<dbReference type="Pfam" id="PF15943">
    <property type="entry name" value="YdaS_toxin"/>
    <property type="match status" value="1"/>
</dbReference>
<dbReference type="Gene3D" id="1.10.260.40">
    <property type="entry name" value="lambda repressor-like DNA-binding domains"/>
    <property type="match status" value="1"/>
</dbReference>